<accession>A0ABP9EBU0</accession>
<evidence type="ECO:0000313" key="1">
    <source>
        <dbReference type="EMBL" id="GAA4870099.1"/>
    </source>
</evidence>
<dbReference type="EMBL" id="BAABIS010000001">
    <property type="protein sequence ID" value="GAA4870099.1"/>
    <property type="molecule type" value="Genomic_DNA"/>
</dbReference>
<protein>
    <recommendedName>
        <fullName evidence="3">XRE family transcriptional regulator</fullName>
    </recommendedName>
</protein>
<reference evidence="2" key="1">
    <citation type="journal article" date="2019" name="Int. J. Syst. Evol. Microbiol.">
        <title>The Global Catalogue of Microorganisms (GCM) 10K type strain sequencing project: providing services to taxonomists for standard genome sequencing and annotation.</title>
        <authorList>
            <consortium name="The Broad Institute Genomics Platform"/>
            <consortium name="The Broad Institute Genome Sequencing Center for Infectious Disease"/>
            <person name="Wu L."/>
            <person name="Ma J."/>
        </authorList>
    </citation>
    <scope>NUCLEOTIDE SEQUENCE [LARGE SCALE GENOMIC DNA]</scope>
    <source>
        <strain evidence="2">JCM 13006</strain>
    </source>
</reference>
<gene>
    <name evidence="1" type="ORF">GCM10023235_56040</name>
</gene>
<dbReference type="RefSeq" id="WP_345699649.1">
    <property type="nucleotide sequence ID" value="NZ_BAABIS010000001.1"/>
</dbReference>
<evidence type="ECO:0008006" key="3">
    <source>
        <dbReference type="Google" id="ProtNLM"/>
    </source>
</evidence>
<sequence length="245" mass="27281">MSTLSNWQRGAGRPRGPQGLRALTELERLLDVRPGSLARLLDEPVGRGRRATAIPGTPVREARRLRARLDPDRDPGLAELAVHHDVTVSEHGWETAVRLVVRSRRTGADRHVVLAHATNGTVPLIRTGRDCRLGRVCADPAQALLAAEILLPPLDRGETFTVEYRTTGSGEESYHGHWFRTPGQRYELTVRLPAARGYRHAARIWRLDSRLPHKDVARLRLIGGTVAHLLDPDVAPGFHGIRWAR</sequence>
<organism evidence="1 2">
    <name type="scientific">Kitasatospora terrestris</name>
    <dbReference type="NCBI Taxonomy" id="258051"/>
    <lineage>
        <taxon>Bacteria</taxon>
        <taxon>Bacillati</taxon>
        <taxon>Actinomycetota</taxon>
        <taxon>Actinomycetes</taxon>
        <taxon>Kitasatosporales</taxon>
        <taxon>Streptomycetaceae</taxon>
        <taxon>Kitasatospora</taxon>
    </lineage>
</organism>
<dbReference type="Proteomes" id="UP001501752">
    <property type="component" value="Unassembled WGS sequence"/>
</dbReference>
<keyword evidence="2" id="KW-1185">Reference proteome</keyword>
<name>A0ABP9EBU0_9ACTN</name>
<proteinExistence type="predicted"/>
<comment type="caution">
    <text evidence="1">The sequence shown here is derived from an EMBL/GenBank/DDBJ whole genome shotgun (WGS) entry which is preliminary data.</text>
</comment>
<evidence type="ECO:0000313" key="2">
    <source>
        <dbReference type="Proteomes" id="UP001501752"/>
    </source>
</evidence>